<keyword evidence="1" id="KW-0677">Repeat</keyword>
<dbReference type="PANTHER" id="PTHR19338:SF32">
    <property type="entry name" value="OS06G0287500 PROTEIN"/>
    <property type="match status" value="1"/>
</dbReference>
<evidence type="ECO:0000256" key="3">
    <source>
        <dbReference type="ARBA" id="ARBA00022821"/>
    </source>
</evidence>
<accession>A0A2P5ALB0</accession>
<evidence type="ECO:0000313" key="6">
    <source>
        <dbReference type="Proteomes" id="UP000237105"/>
    </source>
</evidence>
<comment type="caution">
    <text evidence="5">The sequence shown here is derived from an EMBL/GenBank/DDBJ whole genome shotgun (WGS) entry which is preliminary data.</text>
</comment>
<keyword evidence="3" id="KW-0611">Plant defense</keyword>
<dbReference type="OrthoDB" id="1192661at2759"/>
<dbReference type="CDD" id="cd14798">
    <property type="entry name" value="RX-CC_like"/>
    <property type="match status" value="1"/>
</dbReference>
<dbReference type="EMBL" id="JXTB01000534">
    <property type="protein sequence ID" value="PON37337.1"/>
    <property type="molecule type" value="Genomic_DNA"/>
</dbReference>
<name>A0A2P5ALB0_PARAD</name>
<dbReference type="PANTHER" id="PTHR19338">
    <property type="entry name" value="TRANSLOCASE OF INNER MITOCHONDRIAL MEMBRANE 13 HOMOLOG"/>
    <property type="match status" value="1"/>
</dbReference>
<keyword evidence="2" id="KW-0547">Nucleotide-binding</keyword>
<dbReference type="Gene3D" id="1.20.5.4130">
    <property type="match status" value="1"/>
</dbReference>
<dbReference type="InterPro" id="IPR038005">
    <property type="entry name" value="RX-like_CC"/>
</dbReference>
<dbReference type="GO" id="GO:0006952">
    <property type="term" value="P:defense response"/>
    <property type="evidence" value="ECO:0007669"/>
    <property type="project" value="UniProtKB-KW"/>
</dbReference>
<dbReference type="GO" id="GO:0000166">
    <property type="term" value="F:nucleotide binding"/>
    <property type="evidence" value="ECO:0007669"/>
    <property type="project" value="UniProtKB-KW"/>
</dbReference>
<evidence type="ECO:0000256" key="2">
    <source>
        <dbReference type="ARBA" id="ARBA00022741"/>
    </source>
</evidence>
<proteinExistence type="predicted"/>
<dbReference type="AlphaFoldDB" id="A0A2P5ALB0"/>
<protein>
    <recommendedName>
        <fullName evidence="4">Disease resistance N-terminal domain-containing protein</fullName>
    </recommendedName>
</protein>
<dbReference type="Proteomes" id="UP000237105">
    <property type="component" value="Unassembled WGS sequence"/>
</dbReference>
<evidence type="ECO:0000256" key="1">
    <source>
        <dbReference type="ARBA" id="ARBA00022737"/>
    </source>
</evidence>
<feature type="domain" description="Disease resistance N-terminal" evidence="4">
    <location>
        <begin position="51"/>
        <end position="139"/>
    </location>
</feature>
<dbReference type="InterPro" id="IPR041118">
    <property type="entry name" value="Rx_N"/>
</dbReference>
<gene>
    <name evidence="5" type="ORF">PanWU01x14_321020</name>
</gene>
<organism evidence="5 6">
    <name type="scientific">Parasponia andersonii</name>
    <name type="common">Sponia andersonii</name>
    <dbReference type="NCBI Taxonomy" id="3476"/>
    <lineage>
        <taxon>Eukaryota</taxon>
        <taxon>Viridiplantae</taxon>
        <taxon>Streptophyta</taxon>
        <taxon>Embryophyta</taxon>
        <taxon>Tracheophyta</taxon>
        <taxon>Spermatophyta</taxon>
        <taxon>Magnoliopsida</taxon>
        <taxon>eudicotyledons</taxon>
        <taxon>Gunneridae</taxon>
        <taxon>Pentapetalae</taxon>
        <taxon>rosids</taxon>
        <taxon>fabids</taxon>
        <taxon>Rosales</taxon>
        <taxon>Cannabaceae</taxon>
        <taxon>Parasponia</taxon>
    </lineage>
</organism>
<evidence type="ECO:0000259" key="4">
    <source>
        <dbReference type="Pfam" id="PF18052"/>
    </source>
</evidence>
<sequence length="164" mass="18981">MASAQPNWELYLQLKIIYVSLTKHNEVDWESKPFEEIVGLEANLDIMAEIAVGLVVDKLIPLLTEEANLLSGVHKDVDIIRKELQGILAFLKDADRRSELNYGVKLWVKELREAAFQIENVIDEYMHFMAQQKRPHKHIIIGFLHKISFLVVQLKQRHDIASKV</sequence>
<evidence type="ECO:0000313" key="5">
    <source>
        <dbReference type="EMBL" id="PON37337.1"/>
    </source>
</evidence>
<dbReference type="STRING" id="3476.A0A2P5ALB0"/>
<reference evidence="6" key="1">
    <citation type="submission" date="2016-06" db="EMBL/GenBank/DDBJ databases">
        <title>Parallel loss of symbiosis genes in relatives of nitrogen-fixing non-legume Parasponia.</title>
        <authorList>
            <person name="Van Velzen R."/>
            <person name="Holmer R."/>
            <person name="Bu F."/>
            <person name="Rutten L."/>
            <person name="Van Zeijl A."/>
            <person name="Liu W."/>
            <person name="Santuari L."/>
            <person name="Cao Q."/>
            <person name="Sharma T."/>
            <person name="Shen D."/>
            <person name="Roswanjaya Y."/>
            <person name="Wardhani T."/>
            <person name="Kalhor M.S."/>
            <person name="Jansen J."/>
            <person name="Van den Hoogen J."/>
            <person name="Gungor B."/>
            <person name="Hartog M."/>
            <person name="Hontelez J."/>
            <person name="Verver J."/>
            <person name="Yang W.-C."/>
            <person name="Schijlen E."/>
            <person name="Repin R."/>
            <person name="Schilthuizen M."/>
            <person name="Schranz E."/>
            <person name="Heidstra R."/>
            <person name="Miyata K."/>
            <person name="Fedorova E."/>
            <person name="Kohlen W."/>
            <person name="Bisseling T."/>
            <person name="Smit S."/>
            <person name="Geurts R."/>
        </authorList>
    </citation>
    <scope>NUCLEOTIDE SEQUENCE [LARGE SCALE GENOMIC DNA]</scope>
    <source>
        <strain evidence="6">cv. WU1-14</strain>
    </source>
</reference>
<keyword evidence="6" id="KW-1185">Reference proteome</keyword>
<dbReference type="Pfam" id="PF18052">
    <property type="entry name" value="Rx_N"/>
    <property type="match status" value="1"/>
</dbReference>